<accession>A0A9P5MQM1</accession>
<gene>
    <name evidence="2" type="ORF">DFH94DRAFT_219843</name>
</gene>
<dbReference type="AlphaFoldDB" id="A0A9P5MQM1"/>
<feature type="domain" description="Fungal STAND N-terminal Goodbye" evidence="1">
    <location>
        <begin position="18"/>
        <end position="139"/>
    </location>
</feature>
<reference evidence="2" key="1">
    <citation type="submission" date="2019-10" db="EMBL/GenBank/DDBJ databases">
        <authorList>
            <consortium name="DOE Joint Genome Institute"/>
            <person name="Kuo A."/>
            <person name="Miyauchi S."/>
            <person name="Kiss E."/>
            <person name="Drula E."/>
            <person name="Kohler A."/>
            <person name="Sanchez-Garcia M."/>
            <person name="Andreopoulos B."/>
            <person name="Barry K.W."/>
            <person name="Bonito G."/>
            <person name="Buee M."/>
            <person name="Carver A."/>
            <person name="Chen C."/>
            <person name="Cichocki N."/>
            <person name="Clum A."/>
            <person name="Culley D."/>
            <person name="Crous P.W."/>
            <person name="Fauchery L."/>
            <person name="Girlanda M."/>
            <person name="Hayes R."/>
            <person name="Keri Z."/>
            <person name="LaButti K."/>
            <person name="Lipzen A."/>
            <person name="Lombard V."/>
            <person name="Magnuson J."/>
            <person name="Maillard F."/>
            <person name="Morin E."/>
            <person name="Murat C."/>
            <person name="Nolan M."/>
            <person name="Ohm R."/>
            <person name="Pangilinan J."/>
            <person name="Pereira M."/>
            <person name="Perotto S."/>
            <person name="Peter M."/>
            <person name="Riley R."/>
            <person name="Sitrit Y."/>
            <person name="Stielow B."/>
            <person name="Szollosi G."/>
            <person name="Zifcakova L."/>
            <person name="Stursova M."/>
            <person name="Spatafora J.W."/>
            <person name="Tedersoo L."/>
            <person name="Vaario L.-M."/>
            <person name="Yamada A."/>
            <person name="Yan M."/>
            <person name="Wang P."/>
            <person name="Xu J."/>
            <person name="Bruns T."/>
            <person name="Baldrian P."/>
            <person name="Vilgalys R."/>
            <person name="Henrissat B."/>
            <person name="Grigoriev I.V."/>
            <person name="Hibbett D."/>
            <person name="Nagy L.G."/>
            <person name="Martin F.M."/>
        </authorList>
    </citation>
    <scope>NUCLEOTIDE SEQUENCE</scope>
    <source>
        <strain evidence="2">Prilba</strain>
    </source>
</reference>
<proteinExistence type="predicted"/>
<protein>
    <recommendedName>
        <fullName evidence="1">Fungal STAND N-terminal Goodbye domain-containing protein</fullName>
    </recommendedName>
</protein>
<dbReference type="InterPro" id="IPR031350">
    <property type="entry name" value="Goodbye_dom"/>
</dbReference>
<organism evidence="2 3">
    <name type="scientific">Russula ochroleuca</name>
    <dbReference type="NCBI Taxonomy" id="152965"/>
    <lineage>
        <taxon>Eukaryota</taxon>
        <taxon>Fungi</taxon>
        <taxon>Dikarya</taxon>
        <taxon>Basidiomycota</taxon>
        <taxon>Agaricomycotina</taxon>
        <taxon>Agaricomycetes</taxon>
        <taxon>Russulales</taxon>
        <taxon>Russulaceae</taxon>
        <taxon>Russula</taxon>
    </lineage>
</organism>
<sequence length="314" mass="34094">MPQTPLEAASRSNYKSIFESALERYERKTGKDLTKDPLLHSLKTCNSPDAVLTLLRAQILGPGQSQSSSDKLTKWLNPTVNVINAFSATIGGAVGLAYPPAGVIFTGIGVLLSGVSASQDQLVDIFTRIENIFRRLETYIEVPTTPRMMDVIVGVMVEVLCVLAIATKEIKQNRAKKFFKKLAGRRDMEDALQRLENVTLEESRMTGVEALKAIHTGNEVGDKMQDALQAVHDKVGGVEGMLQGVTEMLQGVGDKVQGVDDRVKDMGDKVINGVEKTVDVDKIRNTIKDIGSKSIASEGLEIVTAPTPNDLSRS</sequence>
<dbReference type="Proteomes" id="UP000759537">
    <property type="component" value="Unassembled WGS sequence"/>
</dbReference>
<dbReference type="EMBL" id="WHVB01000027">
    <property type="protein sequence ID" value="KAF8469851.1"/>
    <property type="molecule type" value="Genomic_DNA"/>
</dbReference>
<dbReference type="OrthoDB" id="5981048at2759"/>
<keyword evidence="3" id="KW-1185">Reference proteome</keyword>
<evidence type="ECO:0000313" key="3">
    <source>
        <dbReference type="Proteomes" id="UP000759537"/>
    </source>
</evidence>
<dbReference type="Pfam" id="PF17109">
    <property type="entry name" value="Goodbye"/>
    <property type="match status" value="1"/>
</dbReference>
<evidence type="ECO:0000259" key="1">
    <source>
        <dbReference type="Pfam" id="PF17109"/>
    </source>
</evidence>
<comment type="caution">
    <text evidence="2">The sequence shown here is derived from an EMBL/GenBank/DDBJ whole genome shotgun (WGS) entry which is preliminary data.</text>
</comment>
<evidence type="ECO:0000313" key="2">
    <source>
        <dbReference type="EMBL" id="KAF8469851.1"/>
    </source>
</evidence>
<reference evidence="2" key="2">
    <citation type="journal article" date="2020" name="Nat. Commun.">
        <title>Large-scale genome sequencing of mycorrhizal fungi provides insights into the early evolution of symbiotic traits.</title>
        <authorList>
            <person name="Miyauchi S."/>
            <person name="Kiss E."/>
            <person name="Kuo A."/>
            <person name="Drula E."/>
            <person name="Kohler A."/>
            <person name="Sanchez-Garcia M."/>
            <person name="Morin E."/>
            <person name="Andreopoulos B."/>
            <person name="Barry K.W."/>
            <person name="Bonito G."/>
            <person name="Buee M."/>
            <person name="Carver A."/>
            <person name="Chen C."/>
            <person name="Cichocki N."/>
            <person name="Clum A."/>
            <person name="Culley D."/>
            <person name="Crous P.W."/>
            <person name="Fauchery L."/>
            <person name="Girlanda M."/>
            <person name="Hayes R.D."/>
            <person name="Keri Z."/>
            <person name="LaButti K."/>
            <person name="Lipzen A."/>
            <person name="Lombard V."/>
            <person name="Magnuson J."/>
            <person name="Maillard F."/>
            <person name="Murat C."/>
            <person name="Nolan M."/>
            <person name="Ohm R.A."/>
            <person name="Pangilinan J."/>
            <person name="Pereira M.F."/>
            <person name="Perotto S."/>
            <person name="Peter M."/>
            <person name="Pfister S."/>
            <person name="Riley R."/>
            <person name="Sitrit Y."/>
            <person name="Stielow J.B."/>
            <person name="Szollosi G."/>
            <person name="Zifcakova L."/>
            <person name="Stursova M."/>
            <person name="Spatafora J.W."/>
            <person name="Tedersoo L."/>
            <person name="Vaario L.M."/>
            <person name="Yamada A."/>
            <person name="Yan M."/>
            <person name="Wang P."/>
            <person name="Xu J."/>
            <person name="Bruns T."/>
            <person name="Baldrian P."/>
            <person name="Vilgalys R."/>
            <person name="Dunand C."/>
            <person name="Henrissat B."/>
            <person name="Grigoriev I.V."/>
            <person name="Hibbett D."/>
            <person name="Nagy L.G."/>
            <person name="Martin F.M."/>
        </authorList>
    </citation>
    <scope>NUCLEOTIDE SEQUENCE</scope>
    <source>
        <strain evidence="2">Prilba</strain>
    </source>
</reference>
<name>A0A9P5MQM1_9AGAM</name>